<dbReference type="Proteomes" id="UP000019335">
    <property type="component" value="Unassembled WGS sequence"/>
</dbReference>
<organism evidence="2 3">
    <name type="scientific">Nannochloropsis gaditana</name>
    <dbReference type="NCBI Taxonomy" id="72520"/>
    <lineage>
        <taxon>Eukaryota</taxon>
        <taxon>Sar</taxon>
        <taxon>Stramenopiles</taxon>
        <taxon>Ochrophyta</taxon>
        <taxon>Eustigmatophyceae</taxon>
        <taxon>Eustigmatales</taxon>
        <taxon>Monodopsidaceae</taxon>
        <taxon>Nannochloropsis</taxon>
    </lineage>
</organism>
<protein>
    <submittedName>
        <fullName evidence="2">Uncharacterized protein</fullName>
    </submittedName>
</protein>
<reference evidence="2 3" key="1">
    <citation type="journal article" date="2014" name="Mol. Plant">
        <title>Chromosome Scale Genome Assembly and Transcriptome Profiling of Nannochloropsis gaditana in Nitrogen Depletion.</title>
        <authorList>
            <person name="Corteggiani Carpinelli E."/>
            <person name="Telatin A."/>
            <person name="Vitulo N."/>
            <person name="Forcato C."/>
            <person name="D'Angelo M."/>
            <person name="Schiavon R."/>
            <person name="Vezzi A."/>
            <person name="Giacometti G.M."/>
            <person name="Morosinotto T."/>
            <person name="Valle G."/>
        </authorList>
    </citation>
    <scope>NUCLEOTIDE SEQUENCE [LARGE SCALE GENOMIC DNA]</scope>
    <source>
        <strain evidence="2 3">B-31</strain>
    </source>
</reference>
<feature type="non-terminal residue" evidence="2">
    <location>
        <position position="112"/>
    </location>
</feature>
<keyword evidence="3" id="KW-1185">Reference proteome</keyword>
<dbReference type="AlphaFoldDB" id="W7TGV7"/>
<accession>W7TGV7</accession>
<gene>
    <name evidence="2" type="ORF">Naga_101228g2</name>
</gene>
<evidence type="ECO:0000313" key="3">
    <source>
        <dbReference type="Proteomes" id="UP000019335"/>
    </source>
</evidence>
<evidence type="ECO:0000313" key="2">
    <source>
        <dbReference type="EMBL" id="EWM20179.1"/>
    </source>
</evidence>
<feature type="signal peptide" evidence="1">
    <location>
        <begin position="1"/>
        <end position="29"/>
    </location>
</feature>
<feature type="chain" id="PRO_5004900877" evidence="1">
    <location>
        <begin position="30"/>
        <end position="112"/>
    </location>
</feature>
<comment type="caution">
    <text evidence="2">The sequence shown here is derived from an EMBL/GenBank/DDBJ whole genome shotgun (WGS) entry which is preliminary data.</text>
</comment>
<proteinExistence type="predicted"/>
<name>W7TGV7_9STRA</name>
<keyword evidence="1" id="KW-0732">Signal</keyword>
<sequence length="112" mass="12239">MGRKGFCGDLRHFFLLIAVAGFLVQNTLCAYSENAESDVDQMIFPVPSSGDDDSGASVVDAIEGSSPNITLCPPDTVFMAEIFSADVEGELPEREDVQLVTDFQWNRFLNLS</sequence>
<evidence type="ECO:0000256" key="1">
    <source>
        <dbReference type="SAM" id="SignalP"/>
    </source>
</evidence>
<dbReference type="EMBL" id="AZIL01003286">
    <property type="protein sequence ID" value="EWM20179.1"/>
    <property type="molecule type" value="Genomic_DNA"/>
</dbReference>